<dbReference type="GO" id="GO:0009055">
    <property type="term" value="F:electron transfer activity"/>
    <property type="evidence" value="ECO:0007669"/>
    <property type="project" value="TreeGrafter"/>
</dbReference>
<keyword evidence="1" id="KW-0560">Oxidoreductase</keyword>
<feature type="domain" description="Flavodoxin-like fold" evidence="2">
    <location>
        <begin position="1"/>
        <end position="169"/>
    </location>
</feature>
<protein>
    <submittedName>
        <fullName evidence="3">Putative NADPH-quinone reductase</fullName>
    </submittedName>
</protein>
<gene>
    <name evidence="3" type="ORF">CLV88_10691</name>
</gene>
<dbReference type="PANTHER" id="PTHR47307">
    <property type="entry name" value="GLUTATHIONE-REGULATED POTASSIUM-EFFLUX SYSTEM ANCILLARY PROTEIN KEFG"/>
    <property type="match status" value="1"/>
</dbReference>
<organism evidence="3 4">
    <name type="scientific">Shimia abyssi</name>
    <dbReference type="NCBI Taxonomy" id="1662395"/>
    <lineage>
        <taxon>Bacteria</taxon>
        <taxon>Pseudomonadati</taxon>
        <taxon>Pseudomonadota</taxon>
        <taxon>Alphaproteobacteria</taxon>
        <taxon>Rhodobacterales</taxon>
        <taxon>Roseobacteraceae</taxon>
    </lineage>
</organism>
<accession>A0A2P8FCC0</accession>
<dbReference type="Pfam" id="PF02525">
    <property type="entry name" value="Flavodoxin_2"/>
    <property type="match status" value="1"/>
</dbReference>
<evidence type="ECO:0000313" key="4">
    <source>
        <dbReference type="Proteomes" id="UP000240418"/>
    </source>
</evidence>
<dbReference type="SUPFAM" id="SSF52218">
    <property type="entry name" value="Flavoproteins"/>
    <property type="match status" value="1"/>
</dbReference>
<comment type="caution">
    <text evidence="3">The sequence shown here is derived from an EMBL/GenBank/DDBJ whole genome shotgun (WGS) entry which is preliminary data.</text>
</comment>
<sequence length="210" mass="22973">MKTLVLTAHTDLGNSRINRTWFNALSEADSVTTRDLTAVGGAEMLFDIEAEQALLLAHDRIVFQFPFYWYSAPAVLKAWTDQVLSYGFAHGPGGDALEGHEFLILVSTGGPADSYHAGGYNSYSMDEFLKPFQQTANLTGMVYLRPFVFHGMALATDEQIEESIPAMLAHLTDPELDPRVKKARLLKLLEGDAAKTAENSLTMSTSAAPT</sequence>
<dbReference type="InterPro" id="IPR003680">
    <property type="entry name" value="Flavodoxin_fold"/>
</dbReference>
<dbReference type="Gene3D" id="3.40.50.360">
    <property type="match status" value="1"/>
</dbReference>
<evidence type="ECO:0000313" key="3">
    <source>
        <dbReference type="EMBL" id="PSL19379.1"/>
    </source>
</evidence>
<evidence type="ECO:0000259" key="2">
    <source>
        <dbReference type="Pfam" id="PF02525"/>
    </source>
</evidence>
<dbReference type="OrthoDB" id="9798454at2"/>
<reference evidence="3 4" key="1">
    <citation type="submission" date="2018-03" db="EMBL/GenBank/DDBJ databases">
        <title>Genomic Encyclopedia of Archaeal and Bacterial Type Strains, Phase II (KMG-II): from individual species to whole genera.</title>
        <authorList>
            <person name="Goeker M."/>
        </authorList>
    </citation>
    <scope>NUCLEOTIDE SEQUENCE [LARGE SCALE GENOMIC DNA]</scope>
    <source>
        <strain evidence="3 4">DSM 100673</strain>
    </source>
</reference>
<evidence type="ECO:0000256" key="1">
    <source>
        <dbReference type="ARBA" id="ARBA00023002"/>
    </source>
</evidence>
<name>A0A2P8FCC0_9RHOB</name>
<dbReference type="InterPro" id="IPR046980">
    <property type="entry name" value="KefG/KefF"/>
</dbReference>
<keyword evidence="4" id="KW-1185">Reference proteome</keyword>
<dbReference type="AlphaFoldDB" id="A0A2P8FCC0"/>
<dbReference type="GO" id="GO:0003955">
    <property type="term" value="F:NAD(P)H dehydrogenase (quinone) activity"/>
    <property type="evidence" value="ECO:0007669"/>
    <property type="project" value="TreeGrafter"/>
</dbReference>
<dbReference type="RefSeq" id="WP_106608576.1">
    <property type="nucleotide sequence ID" value="NZ_PYGJ01000006.1"/>
</dbReference>
<dbReference type="GO" id="GO:0010181">
    <property type="term" value="F:FMN binding"/>
    <property type="evidence" value="ECO:0007669"/>
    <property type="project" value="TreeGrafter"/>
</dbReference>
<dbReference type="PANTHER" id="PTHR47307:SF1">
    <property type="entry name" value="GLUTATHIONE-REGULATED POTASSIUM-EFFLUX SYSTEM ANCILLARY PROTEIN KEFG"/>
    <property type="match status" value="1"/>
</dbReference>
<dbReference type="InterPro" id="IPR029039">
    <property type="entry name" value="Flavoprotein-like_sf"/>
</dbReference>
<proteinExistence type="predicted"/>
<dbReference type="Proteomes" id="UP000240418">
    <property type="component" value="Unassembled WGS sequence"/>
</dbReference>
<dbReference type="EMBL" id="PYGJ01000006">
    <property type="protein sequence ID" value="PSL19379.1"/>
    <property type="molecule type" value="Genomic_DNA"/>
</dbReference>